<dbReference type="EMBL" id="CABFMQ020000153">
    <property type="protein sequence ID" value="VTZ52555.1"/>
    <property type="molecule type" value="Genomic_DNA"/>
</dbReference>
<name>A0A8B6MCW1_METTU</name>
<protein>
    <submittedName>
        <fullName evidence="1">Uncharacterized protein</fullName>
    </submittedName>
</protein>
<dbReference type="Proteomes" id="UP000485880">
    <property type="component" value="Unassembled WGS sequence"/>
</dbReference>
<comment type="caution">
    <text evidence="1">The sequence shown here is derived from an EMBL/GenBank/DDBJ whole genome shotgun (WGS) entry which is preliminary data.</text>
</comment>
<proteinExistence type="predicted"/>
<reference evidence="1 2" key="1">
    <citation type="submission" date="2019-05" db="EMBL/GenBank/DDBJ databases">
        <authorList>
            <person name="Farhan Ul Haque M."/>
        </authorList>
    </citation>
    <scope>NUCLEOTIDE SEQUENCE [LARGE SCALE GENOMIC DNA]</scope>
    <source>
        <strain evidence="1">2</strain>
    </source>
</reference>
<gene>
    <name evidence="1" type="ORF">MPC4_90030</name>
</gene>
<organism evidence="1 2">
    <name type="scientific">Methylocella tundrae</name>
    <dbReference type="NCBI Taxonomy" id="227605"/>
    <lineage>
        <taxon>Bacteria</taxon>
        <taxon>Pseudomonadati</taxon>
        <taxon>Pseudomonadota</taxon>
        <taxon>Alphaproteobacteria</taxon>
        <taxon>Hyphomicrobiales</taxon>
        <taxon>Beijerinckiaceae</taxon>
        <taxon>Methylocella</taxon>
    </lineage>
</organism>
<evidence type="ECO:0000313" key="2">
    <source>
        <dbReference type="Proteomes" id="UP000485880"/>
    </source>
</evidence>
<accession>A0A8B6MCW1</accession>
<dbReference type="AlphaFoldDB" id="A0A8B6MCW1"/>
<sequence>MAFAGRSDFSLPVDEYLAPQSYPAVQLTGFRAGKVCHIFSLPLPQGKKSSPEPPAN</sequence>
<keyword evidence="2" id="KW-1185">Reference proteome</keyword>
<evidence type="ECO:0000313" key="1">
    <source>
        <dbReference type="EMBL" id="VTZ52555.1"/>
    </source>
</evidence>